<dbReference type="EMBL" id="AAQR03025353">
    <property type="status" value="NOT_ANNOTATED_CDS"/>
    <property type="molecule type" value="Genomic_DNA"/>
</dbReference>
<dbReference type="EMBL" id="AAQR03025347">
    <property type="status" value="NOT_ANNOTATED_CDS"/>
    <property type="molecule type" value="Genomic_DNA"/>
</dbReference>
<dbReference type="STRING" id="30611.ENSOGAP00000003576"/>
<feature type="coiled-coil region" evidence="1">
    <location>
        <begin position="115"/>
        <end position="142"/>
    </location>
</feature>
<organism evidence="3 4">
    <name type="scientific">Otolemur garnettii</name>
    <name type="common">Small-eared galago</name>
    <name type="synonym">Garnett's greater bushbaby</name>
    <dbReference type="NCBI Taxonomy" id="30611"/>
    <lineage>
        <taxon>Eukaryota</taxon>
        <taxon>Metazoa</taxon>
        <taxon>Chordata</taxon>
        <taxon>Craniata</taxon>
        <taxon>Vertebrata</taxon>
        <taxon>Euteleostomi</taxon>
        <taxon>Mammalia</taxon>
        <taxon>Eutheria</taxon>
        <taxon>Euarchontoglires</taxon>
        <taxon>Primates</taxon>
        <taxon>Strepsirrhini</taxon>
        <taxon>Lorisiformes</taxon>
        <taxon>Galagidae</taxon>
        <taxon>Otolemur</taxon>
    </lineage>
</organism>
<dbReference type="Ensembl" id="ENSOGAT00000004018.2">
    <property type="protein sequence ID" value="ENSOGAP00000003576.2"/>
    <property type="gene ID" value="ENSOGAG00000004013.2"/>
</dbReference>
<reference evidence="4" key="1">
    <citation type="submission" date="2011-03" db="EMBL/GenBank/DDBJ databases">
        <title>Version 3 of the genome sequence of Otolemur garnettii (Bushbaby).</title>
        <authorList>
            <consortium name="The Broad Institute Genome Sequencing Platform"/>
            <person name="Di Palma F."/>
            <person name="Johnson J."/>
            <person name="Lander E.S."/>
            <person name="Lindblad-Toh K."/>
            <person name="Jaffe D.B."/>
            <person name="Gnerre S."/>
            <person name="MacCallum I."/>
            <person name="Przybylski D."/>
            <person name="Ribeiro F.J."/>
            <person name="Burton J.N."/>
            <person name="Walker B.J."/>
            <person name="Sharpe T."/>
            <person name="Hall G."/>
        </authorList>
    </citation>
    <scope>NUCLEOTIDE SEQUENCE [LARGE SCALE GENOMIC DNA]</scope>
</reference>
<dbReference type="AlphaFoldDB" id="H0WNZ0"/>
<dbReference type="EMBL" id="AAQR03025352">
    <property type="status" value="NOT_ANNOTATED_CDS"/>
    <property type="molecule type" value="Genomic_DNA"/>
</dbReference>
<dbReference type="Proteomes" id="UP000005225">
    <property type="component" value="Unassembled WGS sequence"/>
</dbReference>
<dbReference type="OMA" id="CMGMEKS"/>
<dbReference type="EMBL" id="AAQR03025345">
    <property type="status" value="NOT_ANNOTATED_CDS"/>
    <property type="molecule type" value="Genomic_DNA"/>
</dbReference>
<evidence type="ECO:0000256" key="2">
    <source>
        <dbReference type="SAM" id="MobiDB-lite"/>
    </source>
</evidence>
<dbReference type="GO" id="GO:0035556">
    <property type="term" value="P:intracellular signal transduction"/>
    <property type="evidence" value="ECO:0007669"/>
    <property type="project" value="Ensembl"/>
</dbReference>
<dbReference type="InterPro" id="IPR051375">
    <property type="entry name" value="Tuftelin_GRINL1A/MYZAP/CCD68"/>
</dbReference>
<dbReference type="EMBL" id="AAQR03025351">
    <property type="status" value="NOT_ANNOTATED_CDS"/>
    <property type="molecule type" value="Genomic_DNA"/>
</dbReference>
<reference evidence="3" key="2">
    <citation type="submission" date="2025-08" db="UniProtKB">
        <authorList>
            <consortium name="Ensembl"/>
        </authorList>
    </citation>
    <scope>IDENTIFICATION</scope>
</reference>
<protein>
    <submittedName>
        <fullName evidence="3">Myocardial zonula adherens protein</fullName>
    </submittedName>
</protein>
<evidence type="ECO:0000313" key="3">
    <source>
        <dbReference type="Ensembl" id="ENSOGAP00000003576.2"/>
    </source>
</evidence>
<dbReference type="EMBL" id="AAQR03025346">
    <property type="status" value="NOT_ANNOTATED_CDS"/>
    <property type="molecule type" value="Genomic_DNA"/>
</dbReference>
<dbReference type="eggNOG" id="ENOG502QSEE">
    <property type="taxonomic scope" value="Eukaryota"/>
</dbReference>
<sequence length="467" mass="54090">MLRSTSTVTLLSGGGSRTPGAPSRRANVCRLRLTVPPESPVPEQSEKKIERKEQPADLSKGEATRKLPQGVVYGVVRRSDQNQHKEMVVYGWSTSQLKEEMNYIKDVRATLEKVRKRMYGDYDEMRQKIRELTKELSVSHARQDYLENHIQAQSSALDDFDAMNSALASDSIGLQKTLVDVTLENSNIKDQIRNLQQTYEASMDQLREKQRQLEVAQAENQLLKMKVESSQEANAEVMREMTRKLYSQYEEKLQEQQQKHSAEKEALLVYVTSTLQPCCSQGKWRKWAEVVGETKEERKGKLQKLWEMIEKIERHQLQLQLLEHETEMSGEVTASDKERYQQLEEASASLRERIRHLDDMVHCQQKKVKQMVEEIESLKKKVQQKQLLILQLLEKISFLEGENNELQSRLDYLTETQAKTEVETREIGVGCDLLPSQTGRTREIVMPSRNYTPYTRVLELTSKKTLT</sequence>
<evidence type="ECO:0000313" key="4">
    <source>
        <dbReference type="Proteomes" id="UP000005225"/>
    </source>
</evidence>
<name>H0WNZ0_OTOGA</name>
<dbReference type="GeneTree" id="ENSGT00950000183065"/>
<keyword evidence="4" id="KW-1185">Reference proteome</keyword>
<dbReference type="GO" id="GO:0031674">
    <property type="term" value="C:I band"/>
    <property type="evidence" value="ECO:0007669"/>
    <property type="project" value="Ensembl"/>
</dbReference>
<dbReference type="GO" id="GO:0009898">
    <property type="term" value="C:cytoplasmic side of plasma membrane"/>
    <property type="evidence" value="ECO:0007669"/>
    <property type="project" value="Ensembl"/>
</dbReference>
<accession>H0WNZ0</accession>
<dbReference type="EMBL" id="AAQR03025349">
    <property type="status" value="NOT_ANNOTATED_CDS"/>
    <property type="molecule type" value="Genomic_DNA"/>
</dbReference>
<dbReference type="EMBL" id="AAQR03025350">
    <property type="status" value="NOT_ANNOTATED_CDS"/>
    <property type="molecule type" value="Genomic_DNA"/>
</dbReference>
<feature type="coiled-coil region" evidence="1">
    <location>
        <begin position="178"/>
        <end position="266"/>
    </location>
</feature>
<feature type="compositionally biased region" description="Polar residues" evidence="2">
    <location>
        <begin position="1"/>
        <end position="10"/>
    </location>
</feature>
<reference evidence="3" key="3">
    <citation type="submission" date="2025-09" db="UniProtKB">
        <authorList>
            <consortium name="Ensembl"/>
        </authorList>
    </citation>
    <scope>IDENTIFICATION</scope>
</reference>
<dbReference type="EMBL" id="AAQR03025344">
    <property type="status" value="NOT_ANNOTATED_CDS"/>
    <property type="molecule type" value="Genomic_DNA"/>
</dbReference>
<dbReference type="EMBL" id="AAQR03025348">
    <property type="status" value="NOT_ANNOTATED_CDS"/>
    <property type="molecule type" value="Genomic_DNA"/>
</dbReference>
<dbReference type="HOGENOM" id="CLU_022112_0_0_1"/>
<feature type="region of interest" description="Disordered" evidence="2">
    <location>
        <begin position="1"/>
        <end position="64"/>
    </location>
</feature>
<keyword evidence="1" id="KW-0175">Coiled coil</keyword>
<dbReference type="PANTHER" id="PTHR23171">
    <property type="entry name" value="GDOWN1"/>
    <property type="match status" value="1"/>
</dbReference>
<evidence type="ECO:0000256" key="1">
    <source>
        <dbReference type="SAM" id="Coils"/>
    </source>
</evidence>
<feature type="compositionally biased region" description="Basic and acidic residues" evidence="2">
    <location>
        <begin position="44"/>
        <end position="64"/>
    </location>
</feature>
<feature type="coiled-coil region" evidence="1">
    <location>
        <begin position="305"/>
        <end position="416"/>
    </location>
</feature>
<dbReference type="PANTHER" id="PTHR23171:SF2">
    <property type="entry name" value="MYOCARDIAL ZONULA ADHERENS PROTEIN"/>
    <property type="match status" value="1"/>
</dbReference>
<dbReference type="InParanoid" id="H0WNZ0"/>
<dbReference type="FunCoup" id="H0WNZ0">
    <property type="interactions" value="143"/>
</dbReference>
<dbReference type="GO" id="GO:0030864">
    <property type="term" value="C:cortical actin cytoskeleton"/>
    <property type="evidence" value="ECO:0007669"/>
    <property type="project" value="Ensembl"/>
</dbReference>
<proteinExistence type="predicted"/>